<evidence type="ECO:0000313" key="3">
    <source>
        <dbReference type="Proteomes" id="UP000249422"/>
    </source>
</evidence>
<accession>A0AAX1PJY3</accession>
<dbReference type="GO" id="GO:0016758">
    <property type="term" value="F:hexosyltransferase activity"/>
    <property type="evidence" value="ECO:0007669"/>
    <property type="project" value="UniProtKB-ARBA"/>
</dbReference>
<comment type="caution">
    <text evidence="2">The sequence shown here is derived from an EMBL/GenBank/DDBJ whole genome shotgun (WGS) entry which is preliminary data.</text>
</comment>
<dbReference type="CDD" id="cd06433">
    <property type="entry name" value="GT_2_WfgS_like"/>
    <property type="match status" value="1"/>
</dbReference>
<dbReference type="InterPro" id="IPR029044">
    <property type="entry name" value="Nucleotide-diphossugar_trans"/>
</dbReference>
<protein>
    <submittedName>
        <fullName evidence="2">Glycosyl transferase family 2</fullName>
    </submittedName>
</protein>
<feature type="domain" description="Glycosyltransferase 2-like" evidence="1">
    <location>
        <begin position="10"/>
        <end position="137"/>
    </location>
</feature>
<reference evidence="2 3" key="1">
    <citation type="submission" date="2018-06" db="EMBL/GenBank/DDBJ databases">
        <title>Freshwater and sediment microbial communities from various areas in North America, analyzing microbe dynamics in response to fracking.</title>
        <authorList>
            <person name="Lamendella R."/>
        </authorList>
    </citation>
    <scope>NUCLEOTIDE SEQUENCE [LARGE SCALE GENOMIC DNA]</scope>
    <source>
        <strain evidence="2 3">17</strain>
    </source>
</reference>
<proteinExistence type="predicted"/>
<dbReference type="PANTHER" id="PTHR22916:SF67">
    <property type="entry name" value="COLANIC ACID BIOSYNTHESIS GLYCOSYL TRANSFERASE WCAE-RELATED"/>
    <property type="match status" value="1"/>
</dbReference>
<gene>
    <name evidence="2" type="ORF">DEU50_10759</name>
</gene>
<dbReference type="Pfam" id="PF00535">
    <property type="entry name" value="Glycos_transf_2"/>
    <property type="match status" value="1"/>
</dbReference>
<dbReference type="Gene3D" id="3.90.550.10">
    <property type="entry name" value="Spore Coat Polysaccharide Biosynthesis Protein SpsA, Chain A"/>
    <property type="match status" value="1"/>
</dbReference>
<keyword evidence="2" id="KW-0808">Transferase</keyword>
<organism evidence="2 3">
    <name type="scientific">Aeromonas salmonicida</name>
    <dbReference type="NCBI Taxonomy" id="645"/>
    <lineage>
        <taxon>Bacteria</taxon>
        <taxon>Pseudomonadati</taxon>
        <taxon>Pseudomonadota</taxon>
        <taxon>Gammaproteobacteria</taxon>
        <taxon>Aeromonadales</taxon>
        <taxon>Aeromonadaceae</taxon>
        <taxon>Aeromonas</taxon>
    </lineage>
</organism>
<dbReference type="PANTHER" id="PTHR22916">
    <property type="entry name" value="GLYCOSYLTRANSFERASE"/>
    <property type="match status" value="1"/>
</dbReference>
<dbReference type="RefSeq" id="WP_111588521.1">
    <property type="nucleotide sequence ID" value="NZ_CAWNWF010000007.1"/>
</dbReference>
<name>A0AAX1PJY3_AERSA</name>
<evidence type="ECO:0000313" key="2">
    <source>
        <dbReference type="EMBL" id="RAJ04891.1"/>
    </source>
</evidence>
<dbReference type="EMBL" id="QLLM01000007">
    <property type="protein sequence ID" value="RAJ04891.1"/>
    <property type="molecule type" value="Genomic_DNA"/>
</dbReference>
<dbReference type="InterPro" id="IPR001173">
    <property type="entry name" value="Glyco_trans_2-like"/>
</dbReference>
<dbReference type="Proteomes" id="UP000249422">
    <property type="component" value="Unassembled WGS sequence"/>
</dbReference>
<dbReference type="AlphaFoldDB" id="A0AAX1PJY3"/>
<dbReference type="SUPFAM" id="SSF53448">
    <property type="entry name" value="Nucleotide-diphospho-sugar transferases"/>
    <property type="match status" value="1"/>
</dbReference>
<sequence length="350" mass="40138">MIFTHHQKITVITVVYNAKDSIERTIKSVVDQVDCDLEYIIIDGASTDGTVDIIEAYKQNLSYWVSEKDDGVYEAMNKGISASTGDWIIFMNAGDYFCEPNTVSQVIPYLTQDNDVVSGDIYLWEEGERVYVHAKGLDKAMDGMFCFHQSMFTRAEICKKYKFDTSFKIAGDYDFALKCLMNGARFKYLSFPIADFFSGGLSYKYLMKAKIEDMFIQSKYMDPIEGILNTPSYTTLKKMDYNNNYYFSTLFNEMTKQLSGIFSTRRRIVLYGYGQIGQFIYSFYQSHVSLVVDMGAQIRSTFDFVVHPSTLKECDCDLVLISVLGREQEIAEYLKKECDIDAEQIVTLSL</sequence>
<evidence type="ECO:0000259" key="1">
    <source>
        <dbReference type="Pfam" id="PF00535"/>
    </source>
</evidence>